<evidence type="ECO:0000256" key="1">
    <source>
        <dbReference type="SAM" id="MobiDB-lite"/>
    </source>
</evidence>
<comment type="caution">
    <text evidence="2">The sequence shown here is derived from an EMBL/GenBank/DDBJ whole genome shotgun (WGS) entry which is preliminary data.</text>
</comment>
<name>A0A4R5QHY3_9PROT</name>
<dbReference type="OrthoDB" id="9955307at2"/>
<dbReference type="RefSeq" id="WP_133288873.1">
    <property type="nucleotide sequence ID" value="NZ_SMSJ01000012.1"/>
</dbReference>
<proteinExistence type="predicted"/>
<accession>A0A4R5QHY3</accession>
<protein>
    <submittedName>
        <fullName evidence="2">Uncharacterized protein</fullName>
    </submittedName>
</protein>
<sequence>MTAKVKERRRGAPKKTPENLRAKRLMIRMTPAEYERMRKKAARAGRERSVGRFIFDLAAGRTPPIIPAVNQAAWSNLGRWAGAMTTIANAAAGERLALLAPHLDPPLEVIIAQTAWELRALRLALLGRQIEDPFPEDLADADGDSAPDEWFEDEDGFDDGMGQP</sequence>
<keyword evidence="3" id="KW-1185">Reference proteome</keyword>
<dbReference type="AlphaFoldDB" id="A0A4R5QHY3"/>
<dbReference type="EMBL" id="SMSJ01000012">
    <property type="protein sequence ID" value="TDH62359.1"/>
    <property type="molecule type" value="Genomic_DNA"/>
</dbReference>
<evidence type="ECO:0000313" key="2">
    <source>
        <dbReference type="EMBL" id="TDH62359.1"/>
    </source>
</evidence>
<reference evidence="2 3" key="1">
    <citation type="journal article" date="2016" name="J. Microbiol.">
        <title>Dankookia rubra gen. nov., sp. nov., an alphaproteobacterium isolated from sediment of a shallow stream.</title>
        <authorList>
            <person name="Kim W.H."/>
            <person name="Kim D.H."/>
            <person name="Kang K."/>
            <person name="Ahn T.Y."/>
        </authorList>
    </citation>
    <scope>NUCLEOTIDE SEQUENCE [LARGE SCALE GENOMIC DNA]</scope>
    <source>
        <strain evidence="2 3">JCM30602</strain>
    </source>
</reference>
<feature type="region of interest" description="Disordered" evidence="1">
    <location>
        <begin position="134"/>
        <end position="164"/>
    </location>
</feature>
<dbReference type="Pfam" id="PF21983">
    <property type="entry name" value="NikA-like"/>
    <property type="match status" value="1"/>
</dbReference>
<dbReference type="Proteomes" id="UP000295096">
    <property type="component" value="Unassembled WGS sequence"/>
</dbReference>
<evidence type="ECO:0000313" key="3">
    <source>
        <dbReference type="Proteomes" id="UP000295096"/>
    </source>
</evidence>
<dbReference type="InterPro" id="IPR053842">
    <property type="entry name" value="NikA-like"/>
</dbReference>
<feature type="compositionally biased region" description="Acidic residues" evidence="1">
    <location>
        <begin position="134"/>
        <end position="158"/>
    </location>
</feature>
<gene>
    <name evidence="2" type="ORF">E2C06_12180</name>
</gene>
<organism evidence="2 3">
    <name type="scientific">Dankookia rubra</name>
    <dbReference type="NCBI Taxonomy" id="1442381"/>
    <lineage>
        <taxon>Bacteria</taxon>
        <taxon>Pseudomonadati</taxon>
        <taxon>Pseudomonadota</taxon>
        <taxon>Alphaproteobacteria</taxon>
        <taxon>Acetobacterales</taxon>
        <taxon>Roseomonadaceae</taxon>
        <taxon>Dankookia</taxon>
    </lineage>
</organism>